<dbReference type="InterPro" id="IPR058627">
    <property type="entry name" value="MdtA-like_C"/>
</dbReference>
<feature type="domain" description="Multidrug resistance protein MdtA-like C-terminal permuted SH3" evidence="5">
    <location>
        <begin position="327"/>
        <end position="390"/>
    </location>
</feature>
<feature type="coiled-coil region" evidence="2">
    <location>
        <begin position="35"/>
        <end position="62"/>
    </location>
</feature>
<evidence type="ECO:0000256" key="2">
    <source>
        <dbReference type="SAM" id="Coils"/>
    </source>
</evidence>
<dbReference type="InterPro" id="IPR006143">
    <property type="entry name" value="RND_pump_MFP"/>
</dbReference>
<comment type="caution">
    <text evidence="6">The sequence shown here is derived from an EMBL/GenBank/DDBJ whole genome shotgun (WGS) entry which is preliminary data.</text>
</comment>
<evidence type="ECO:0000313" key="6">
    <source>
        <dbReference type="EMBL" id="TDO29059.1"/>
    </source>
</evidence>
<evidence type="ECO:0000313" key="7">
    <source>
        <dbReference type="Proteomes" id="UP000295741"/>
    </source>
</evidence>
<organism evidence="6 7">
    <name type="scientific">Sediminibacterium goheungense</name>
    <dbReference type="NCBI Taxonomy" id="1086393"/>
    <lineage>
        <taxon>Bacteria</taxon>
        <taxon>Pseudomonadati</taxon>
        <taxon>Bacteroidota</taxon>
        <taxon>Chitinophagia</taxon>
        <taxon>Chitinophagales</taxon>
        <taxon>Chitinophagaceae</taxon>
        <taxon>Sediminibacterium</taxon>
    </lineage>
</organism>
<evidence type="ECO:0000256" key="1">
    <source>
        <dbReference type="ARBA" id="ARBA00009477"/>
    </source>
</evidence>
<keyword evidence="2" id="KW-0175">Coiled coil</keyword>
<dbReference type="AlphaFoldDB" id="A0A4R6J1D6"/>
<dbReference type="PANTHER" id="PTHR30469">
    <property type="entry name" value="MULTIDRUG RESISTANCE PROTEIN MDTA"/>
    <property type="match status" value="1"/>
</dbReference>
<name>A0A4R6J1D6_9BACT</name>
<feature type="chain" id="PRO_5020855152" evidence="3">
    <location>
        <begin position="25"/>
        <end position="403"/>
    </location>
</feature>
<dbReference type="Gene3D" id="2.40.50.100">
    <property type="match status" value="1"/>
</dbReference>
<feature type="domain" description="CzcB-like alpha-helical hairpin" evidence="4">
    <location>
        <begin position="152"/>
        <end position="204"/>
    </location>
</feature>
<dbReference type="Proteomes" id="UP000295741">
    <property type="component" value="Unassembled WGS sequence"/>
</dbReference>
<dbReference type="Gene3D" id="2.40.30.170">
    <property type="match status" value="1"/>
</dbReference>
<feature type="signal peptide" evidence="3">
    <location>
        <begin position="1"/>
        <end position="24"/>
    </location>
</feature>
<proteinExistence type="inferred from homology"/>
<reference evidence="6 7" key="1">
    <citation type="submission" date="2019-03" db="EMBL/GenBank/DDBJ databases">
        <title>Genomic Encyclopedia of Archaeal and Bacterial Type Strains, Phase II (KMG-II): from individual species to whole genera.</title>
        <authorList>
            <person name="Goeker M."/>
        </authorList>
    </citation>
    <scope>NUCLEOTIDE SEQUENCE [LARGE SCALE GENOMIC DNA]</scope>
    <source>
        <strain evidence="6 7">DSM 28323</strain>
    </source>
</reference>
<dbReference type="InterPro" id="IPR058648">
    <property type="entry name" value="HH_CzcB-like"/>
</dbReference>
<feature type="coiled-coil region" evidence="2">
    <location>
        <begin position="183"/>
        <end position="210"/>
    </location>
</feature>
<evidence type="ECO:0000256" key="3">
    <source>
        <dbReference type="SAM" id="SignalP"/>
    </source>
</evidence>
<dbReference type="PANTHER" id="PTHR30469:SF15">
    <property type="entry name" value="HLYD FAMILY OF SECRETION PROTEINS"/>
    <property type="match status" value="1"/>
</dbReference>
<dbReference type="Gene3D" id="2.40.420.20">
    <property type="match status" value="1"/>
</dbReference>
<dbReference type="Pfam" id="PF25893">
    <property type="entry name" value="HH_CzcB"/>
    <property type="match status" value="1"/>
</dbReference>
<accession>A0A4R6J1D6</accession>
<dbReference type="EMBL" id="SNWP01000010">
    <property type="protein sequence ID" value="TDO29059.1"/>
    <property type="molecule type" value="Genomic_DNA"/>
</dbReference>
<dbReference type="PROSITE" id="PS51257">
    <property type="entry name" value="PROKAR_LIPOPROTEIN"/>
    <property type="match status" value="1"/>
</dbReference>
<gene>
    <name evidence="6" type="ORF">BC659_1141</name>
</gene>
<sequence>MTNKPKYMQKIFSIVVLTSAVFLASCGGSEGTGAAAEQKAKLTELKKQKEGIEAEIKKLEAAIAKLDPAFAKPENAKLVAFTAIAPETFTHYIDLQGKIESENISYVTPRGGGGQVKAVYIKRGDVVKKGQLVLKLDDALQRQSVLAAEKGLETLKTQLSFAKTLYQKQKNLWDQNIGTEVQLITAKNNVETLESQLKSAEEQVKISREQLLFTSVYSDVDGVAEDVNIRIGELFAGAGQIKIVNTSNLKVTTEVPENYLDRVGKGSKLKITLPDINKSVETAVSVSGKIINPISRSFFIEAKLPNDKDFRPNQIAMVQIQDYTLTNAIIVPINTLQNDEKGKYVMVASKEGGKLVARKKMVTAGEFYGDKLEIKTGLQAGDLVIVEGYQSLYDGQTITTSSK</sequence>
<dbReference type="GO" id="GO:0015562">
    <property type="term" value="F:efflux transmembrane transporter activity"/>
    <property type="evidence" value="ECO:0007669"/>
    <property type="project" value="TreeGrafter"/>
</dbReference>
<dbReference type="Pfam" id="PF25967">
    <property type="entry name" value="RND-MFP_C"/>
    <property type="match status" value="1"/>
</dbReference>
<dbReference type="SUPFAM" id="SSF111369">
    <property type="entry name" value="HlyD-like secretion proteins"/>
    <property type="match status" value="1"/>
</dbReference>
<protein>
    <submittedName>
        <fullName evidence="6">RND family efflux transporter MFP subunit</fullName>
    </submittedName>
</protein>
<keyword evidence="3" id="KW-0732">Signal</keyword>
<evidence type="ECO:0000259" key="5">
    <source>
        <dbReference type="Pfam" id="PF25967"/>
    </source>
</evidence>
<keyword evidence="7" id="KW-1185">Reference proteome</keyword>
<comment type="similarity">
    <text evidence="1">Belongs to the membrane fusion protein (MFP) (TC 8.A.1) family.</text>
</comment>
<dbReference type="GO" id="GO:1990281">
    <property type="term" value="C:efflux pump complex"/>
    <property type="evidence" value="ECO:0007669"/>
    <property type="project" value="TreeGrafter"/>
</dbReference>
<dbReference type="NCBIfam" id="TIGR01730">
    <property type="entry name" value="RND_mfp"/>
    <property type="match status" value="1"/>
</dbReference>
<evidence type="ECO:0000259" key="4">
    <source>
        <dbReference type="Pfam" id="PF25893"/>
    </source>
</evidence>
<dbReference type="Gene3D" id="1.10.287.470">
    <property type="entry name" value="Helix hairpin bin"/>
    <property type="match status" value="1"/>
</dbReference>